<keyword evidence="2" id="KW-0255">Endonuclease</keyword>
<dbReference type="AlphaFoldDB" id="A0A1V6N490"/>
<dbReference type="OrthoDB" id="380043at2157"/>
<dbReference type="Gene3D" id="1.10.30.50">
    <property type="match status" value="1"/>
</dbReference>
<dbReference type="InterPro" id="IPR003615">
    <property type="entry name" value="HNH_nuc"/>
</dbReference>
<accession>A0A1V6N490</accession>
<protein>
    <submittedName>
        <fullName evidence="2">Putative endonuclease</fullName>
    </submittedName>
</protein>
<dbReference type="Pfam" id="PF14279">
    <property type="entry name" value="HNH_5"/>
    <property type="match status" value="1"/>
</dbReference>
<gene>
    <name evidence="2" type="ORF">MBBAR_3c01450</name>
</gene>
<reference evidence="2 3" key="1">
    <citation type="submission" date="2014-12" db="EMBL/GenBank/DDBJ databases">
        <title>Genome sequence of Methanobrevibacter arboriphilicus DH1, DSM1125.</title>
        <authorList>
            <person name="Poehlein A."/>
            <person name="Thauer R.K."/>
            <person name="Seedorf H."/>
            <person name="Daniel R."/>
        </authorList>
    </citation>
    <scope>NUCLEOTIDE SEQUENCE [LARGE SCALE GENOMIC DNA]</scope>
    <source>
        <strain evidence="2 3">DH1</strain>
    </source>
</reference>
<dbReference type="CDD" id="cd00085">
    <property type="entry name" value="HNHc"/>
    <property type="match status" value="1"/>
</dbReference>
<sequence>MKKCILCETSKEDREFNREHIVPKQLGGSLTMKNLCKDCNSKIDDELDKKVAENLLFKIYKNDEKIKSNKGNHINPFNDFISKENENRKIEIGLDNEGNLEITSIPQIKPTLKIKNKTTDGKATGVLTAEANIPIEDLDKIFDELTKELNVELSPKSKEEIKSGKIKSKIINHEETFFMEESIDTWPIIKLFVRIAYEIAFYKLGDDYFNDPMRDKLKNYLESDDKYIEDLKTRHGISIHFLKDNEVNEAIFHLAKATYKDDNLLHYITILPARVNGINAINLVVTLFNRLSANVLISEDFNMYEINGLNAIMMFKNNGNKYTKEFPKN</sequence>
<feature type="domain" description="HNH endonuclease 5" evidence="1">
    <location>
        <begin position="4"/>
        <end position="55"/>
    </location>
</feature>
<proteinExistence type="predicted"/>
<evidence type="ECO:0000313" key="2">
    <source>
        <dbReference type="EMBL" id="OQD59489.1"/>
    </source>
</evidence>
<comment type="caution">
    <text evidence="2">The sequence shown here is derived from an EMBL/GenBank/DDBJ whole genome shotgun (WGS) entry which is preliminary data.</text>
</comment>
<dbReference type="Proteomes" id="UP000191661">
    <property type="component" value="Unassembled WGS sequence"/>
</dbReference>
<evidence type="ECO:0000259" key="1">
    <source>
        <dbReference type="Pfam" id="PF14279"/>
    </source>
</evidence>
<dbReference type="InterPro" id="IPR029471">
    <property type="entry name" value="HNH_5"/>
</dbReference>
<keyword evidence="2" id="KW-0378">Hydrolase</keyword>
<dbReference type="GO" id="GO:0004519">
    <property type="term" value="F:endonuclease activity"/>
    <property type="evidence" value="ECO:0007669"/>
    <property type="project" value="UniProtKB-KW"/>
</dbReference>
<name>A0A1V6N490_METAZ</name>
<keyword evidence="3" id="KW-1185">Reference proteome</keyword>
<dbReference type="EMBL" id="JXMW01000003">
    <property type="protein sequence ID" value="OQD59489.1"/>
    <property type="molecule type" value="Genomic_DNA"/>
</dbReference>
<keyword evidence="2" id="KW-0540">Nuclease</keyword>
<organism evidence="2 3">
    <name type="scientific">Methanobrevibacter arboriphilus JCM 13429 = DSM 1125</name>
    <dbReference type="NCBI Taxonomy" id="1300164"/>
    <lineage>
        <taxon>Archaea</taxon>
        <taxon>Methanobacteriati</taxon>
        <taxon>Methanobacteriota</taxon>
        <taxon>Methanomada group</taxon>
        <taxon>Methanobacteria</taxon>
        <taxon>Methanobacteriales</taxon>
        <taxon>Methanobacteriaceae</taxon>
        <taxon>Methanobrevibacter</taxon>
    </lineage>
</organism>
<evidence type="ECO:0000313" key="3">
    <source>
        <dbReference type="Proteomes" id="UP000191661"/>
    </source>
</evidence>
<dbReference type="RefSeq" id="WP_080459717.1">
    <property type="nucleotide sequence ID" value="NZ_JXMW01000003.1"/>
</dbReference>